<dbReference type="InterPro" id="IPR036691">
    <property type="entry name" value="Endo/exonu/phosph_ase_sf"/>
</dbReference>
<evidence type="ECO:0000313" key="1">
    <source>
        <dbReference type="EMBL" id="PKU32242.1"/>
    </source>
</evidence>
<accession>A0A2I0TEN9</accession>
<reference evidence="2" key="1">
    <citation type="submission" date="2017-11" db="EMBL/GenBank/DDBJ databases">
        <authorList>
            <person name="Lima N.C."/>
            <person name="Parody-Merino A.M."/>
            <person name="Battley P.F."/>
            <person name="Fidler A.E."/>
            <person name="Prosdocimi F."/>
        </authorList>
    </citation>
    <scope>NUCLEOTIDE SEQUENCE [LARGE SCALE GENOMIC DNA]</scope>
</reference>
<dbReference type="GO" id="GO:0061343">
    <property type="term" value="P:cell adhesion involved in heart morphogenesis"/>
    <property type="evidence" value="ECO:0007669"/>
    <property type="project" value="TreeGrafter"/>
</dbReference>
<organism evidence="1 2">
    <name type="scientific">Limosa lapponica baueri</name>
    <dbReference type="NCBI Taxonomy" id="1758121"/>
    <lineage>
        <taxon>Eukaryota</taxon>
        <taxon>Metazoa</taxon>
        <taxon>Chordata</taxon>
        <taxon>Craniata</taxon>
        <taxon>Vertebrata</taxon>
        <taxon>Euteleostomi</taxon>
        <taxon>Archelosauria</taxon>
        <taxon>Archosauria</taxon>
        <taxon>Dinosauria</taxon>
        <taxon>Saurischia</taxon>
        <taxon>Theropoda</taxon>
        <taxon>Coelurosauria</taxon>
        <taxon>Aves</taxon>
        <taxon>Neognathae</taxon>
        <taxon>Neoaves</taxon>
        <taxon>Charadriiformes</taxon>
        <taxon>Scolopacidae</taxon>
        <taxon>Limosa</taxon>
    </lineage>
</organism>
<sequence>MLKKFECMEVSYGDHECSVDCLWIKIRESITKGALMLGTCYRPPNQGDKGDKTLLWLLKEVLGQYYLVLMGDFNYPDICWENNTAMHKSSTRFLECTEDCLMLQMLDMLLLEFKILLSTLKTSSRTKTLDFRRANFKMLRSQLQGNKKGFFKYVISKHRGDIGPMLNRAGKPVTNNADKAKVLNTFFVSIFTGVAGPQITGSSRYDNACVDPPVLVEGLVCSLLQGFNPHKSVTPDGIHARVLKEVADIVVAVYNL</sequence>
<reference evidence="2" key="2">
    <citation type="submission" date="2017-12" db="EMBL/GenBank/DDBJ databases">
        <title>Genome sequence of the Bar-tailed Godwit (Limosa lapponica baueri).</title>
        <authorList>
            <person name="Lima N.C.B."/>
            <person name="Parody-Merino A.M."/>
            <person name="Battley P.F."/>
            <person name="Fidler A.E."/>
            <person name="Prosdocimi F."/>
        </authorList>
    </citation>
    <scope>NUCLEOTIDE SEQUENCE [LARGE SCALE GENOMIC DNA]</scope>
</reference>
<dbReference type="AlphaFoldDB" id="A0A2I0TEN9"/>
<proteinExistence type="predicted"/>
<dbReference type="OrthoDB" id="8955553at2759"/>
<gene>
    <name evidence="1" type="ORF">llap_17454</name>
</gene>
<dbReference type="Proteomes" id="UP000233556">
    <property type="component" value="Unassembled WGS sequence"/>
</dbReference>
<dbReference type="EMBL" id="KZ511594">
    <property type="protein sequence ID" value="PKU32242.1"/>
    <property type="molecule type" value="Genomic_DNA"/>
</dbReference>
<dbReference type="GO" id="GO:0007508">
    <property type="term" value="P:larval heart development"/>
    <property type="evidence" value="ECO:0007669"/>
    <property type="project" value="TreeGrafter"/>
</dbReference>
<keyword evidence="2" id="KW-1185">Reference proteome</keyword>
<dbReference type="PANTHER" id="PTHR33395:SF22">
    <property type="entry name" value="REVERSE TRANSCRIPTASE DOMAIN-CONTAINING PROTEIN"/>
    <property type="match status" value="1"/>
</dbReference>
<dbReference type="SUPFAM" id="SSF56219">
    <property type="entry name" value="DNase I-like"/>
    <property type="match status" value="1"/>
</dbReference>
<dbReference type="GO" id="GO:0031012">
    <property type="term" value="C:extracellular matrix"/>
    <property type="evidence" value="ECO:0007669"/>
    <property type="project" value="TreeGrafter"/>
</dbReference>
<dbReference type="PANTHER" id="PTHR33395">
    <property type="entry name" value="TRANSCRIPTASE, PUTATIVE-RELATED-RELATED"/>
    <property type="match status" value="1"/>
</dbReference>
<protein>
    <submittedName>
        <fullName evidence="1">Uncharacterized protein</fullName>
    </submittedName>
</protein>
<name>A0A2I0TEN9_LIMLA</name>
<evidence type="ECO:0000313" key="2">
    <source>
        <dbReference type="Proteomes" id="UP000233556"/>
    </source>
</evidence>
<dbReference type="Gene3D" id="3.60.10.10">
    <property type="entry name" value="Endonuclease/exonuclease/phosphatase"/>
    <property type="match status" value="1"/>
</dbReference>